<dbReference type="OrthoDB" id="1683445at2"/>
<protein>
    <submittedName>
        <fullName evidence="2">Uncharacterized protein</fullName>
    </submittedName>
</protein>
<evidence type="ECO:0000313" key="2">
    <source>
        <dbReference type="EMBL" id="PWK05222.1"/>
    </source>
</evidence>
<evidence type="ECO:0000256" key="1">
    <source>
        <dbReference type="SAM" id="Phobius"/>
    </source>
</evidence>
<keyword evidence="1" id="KW-0812">Transmembrane</keyword>
<organism evidence="2 3">
    <name type="scientific">Tumebacillus permanentifrigoris</name>
    <dbReference type="NCBI Taxonomy" id="378543"/>
    <lineage>
        <taxon>Bacteria</taxon>
        <taxon>Bacillati</taxon>
        <taxon>Bacillota</taxon>
        <taxon>Bacilli</taxon>
        <taxon>Bacillales</taxon>
        <taxon>Alicyclobacillaceae</taxon>
        <taxon>Tumebacillus</taxon>
    </lineage>
</organism>
<reference evidence="2 3" key="1">
    <citation type="submission" date="2018-05" db="EMBL/GenBank/DDBJ databases">
        <title>Genomic Encyclopedia of Type Strains, Phase IV (KMG-IV): sequencing the most valuable type-strain genomes for metagenomic binning, comparative biology and taxonomic classification.</title>
        <authorList>
            <person name="Goeker M."/>
        </authorList>
    </citation>
    <scope>NUCLEOTIDE SEQUENCE [LARGE SCALE GENOMIC DNA]</scope>
    <source>
        <strain evidence="2 3">DSM 18773</strain>
    </source>
</reference>
<dbReference type="Proteomes" id="UP000245634">
    <property type="component" value="Unassembled WGS sequence"/>
</dbReference>
<accession>A0A316D340</accession>
<name>A0A316D340_9BACL</name>
<keyword evidence="1" id="KW-1133">Transmembrane helix</keyword>
<dbReference type="RefSeq" id="WP_109691236.1">
    <property type="nucleotide sequence ID" value="NZ_QGGL01000025.1"/>
</dbReference>
<keyword evidence="3" id="KW-1185">Reference proteome</keyword>
<comment type="caution">
    <text evidence="2">The sequence shown here is derived from an EMBL/GenBank/DDBJ whole genome shotgun (WGS) entry which is preliminary data.</text>
</comment>
<dbReference type="Gene3D" id="2.40.50.140">
    <property type="entry name" value="Nucleic acid-binding proteins"/>
    <property type="match status" value="1"/>
</dbReference>
<dbReference type="InterPro" id="IPR012340">
    <property type="entry name" value="NA-bd_OB-fold"/>
</dbReference>
<evidence type="ECO:0000313" key="3">
    <source>
        <dbReference type="Proteomes" id="UP000245634"/>
    </source>
</evidence>
<dbReference type="AlphaFoldDB" id="A0A316D340"/>
<sequence>MDWSYWVGGIFFAIVALVAYFIYIPSMQRAETSTGFSMQDLVGKIGEVTVSIPKKGGYGEVLILIGGSHTNQIAGSFNGEPIPEGTRIVIVKAERHTLYVTPFA</sequence>
<feature type="transmembrane region" description="Helical" evidence="1">
    <location>
        <begin position="6"/>
        <end position="24"/>
    </location>
</feature>
<keyword evidence="1" id="KW-0472">Membrane</keyword>
<proteinExistence type="predicted"/>
<gene>
    <name evidence="2" type="ORF">C7459_12544</name>
</gene>
<dbReference type="EMBL" id="QGGL01000025">
    <property type="protein sequence ID" value="PWK05222.1"/>
    <property type="molecule type" value="Genomic_DNA"/>
</dbReference>